<dbReference type="eggNOG" id="KOG2121">
    <property type="taxonomic scope" value="Eukaryota"/>
</dbReference>
<feature type="compositionally biased region" description="Polar residues" evidence="11">
    <location>
        <begin position="123"/>
        <end position="132"/>
    </location>
</feature>
<dbReference type="KEGG" id="tps:THAPSDRAFT_22036"/>
<dbReference type="InterPro" id="IPR047151">
    <property type="entry name" value="RNZ2-like"/>
</dbReference>
<dbReference type="Gene3D" id="3.60.15.10">
    <property type="entry name" value="Ribonuclease Z/Hydroxyacylglutathione hydrolase-like"/>
    <property type="match status" value="3"/>
</dbReference>
<dbReference type="InterPro" id="IPR001279">
    <property type="entry name" value="Metallo-B-lactamas"/>
</dbReference>
<evidence type="ECO:0000256" key="6">
    <source>
        <dbReference type="ARBA" id="ARBA00022722"/>
    </source>
</evidence>
<reference evidence="13 14" key="1">
    <citation type="journal article" date="2004" name="Science">
        <title>The genome of the diatom Thalassiosira pseudonana: ecology, evolution, and metabolism.</title>
        <authorList>
            <person name="Armbrust E.V."/>
            <person name="Berges J.A."/>
            <person name="Bowler C."/>
            <person name="Green B.R."/>
            <person name="Martinez D."/>
            <person name="Putnam N.H."/>
            <person name="Zhou S."/>
            <person name="Allen A.E."/>
            <person name="Apt K.E."/>
            <person name="Bechner M."/>
            <person name="Brzezinski M.A."/>
            <person name="Chaal B.K."/>
            <person name="Chiovitti A."/>
            <person name="Davis A.K."/>
            <person name="Demarest M.S."/>
            <person name="Detter J.C."/>
            <person name="Glavina T."/>
            <person name="Goodstein D."/>
            <person name="Hadi M.Z."/>
            <person name="Hellsten U."/>
            <person name="Hildebrand M."/>
            <person name="Jenkins B.D."/>
            <person name="Jurka J."/>
            <person name="Kapitonov V.V."/>
            <person name="Kroger N."/>
            <person name="Lau W.W."/>
            <person name="Lane T.W."/>
            <person name="Larimer F.W."/>
            <person name="Lippmeier J.C."/>
            <person name="Lucas S."/>
            <person name="Medina M."/>
            <person name="Montsant A."/>
            <person name="Obornik M."/>
            <person name="Parker M.S."/>
            <person name="Palenik B."/>
            <person name="Pazour G.J."/>
            <person name="Richardson P.M."/>
            <person name="Rynearson T.A."/>
            <person name="Saito M.A."/>
            <person name="Schwartz D.C."/>
            <person name="Thamatrakoln K."/>
            <person name="Valentin K."/>
            <person name="Vardi A."/>
            <person name="Wilkerson F.P."/>
            <person name="Rokhsar D.S."/>
        </authorList>
    </citation>
    <scope>NUCLEOTIDE SEQUENCE [LARGE SCALE GENOMIC DNA]</scope>
    <source>
        <strain evidence="13 14">CCMP1335</strain>
    </source>
</reference>
<dbReference type="GeneID" id="7443830"/>
<accession>B8BWK7</accession>
<sequence length="841" mass="92074">MTASIRILTTSTLDSSPSLLIISPDGSKTLINCAEGCQRSFLEASSSLRVRTVNRICLTHLGHDAFGGLPGMILTTADVAENAAKDYKQKMDRAVQNTGALKQGSGGEDVPKTSKKRNHKRSASASLVFNNDGSDKERDMADLEIVGPDGIKDFLHSLRHFMRRDRFHVHVHEGEFISSSCSKTITGNTKAKKKAKLNKTKSGTNEEVNFNVESIPISYEVNPSSGDESNNADLSDQPPVITKQAASYLFTTPPLPGKFLIEKAIELNIPRGPLYAQLKGGKSVKFPDPTTNEERTVLPEEVLEKGSAGVGAAVIYCPNLEVLRKLRESSLLQKFTAKKQRTGTAGACIELDAIVHLTPKSVFDCDEYQSWCREFGEKVDHITLHAAHTLEDRIACGGNSPFISAVRGGIQRSHVNSELYPMLIPEDSNGDTANETVREDGFKPIKGYPMMEYVLMPRHKRGLDESVELSSYSQNDIDSLKKEVLDSGAVELGSKILSALAETETNTESGNNGELLFTGTGSAVPCKHRNVTGMYLRMNNGNSLLLDVGEGTVGQLLHLWKCYFTGDNVVDEYNSRVKGIKAVWISHPHADHHLGILRLLSERNVVCGSDDPIVLMAPPNMFAFLSEYQSVVPDIGRSYIAVDCRDMIYGKEHPMGKKLFSDLGITNCMSVPVAHCPHSFAVVIDGTSFGRVSYSGDCRPSSRFAQVGYGSDLLIHEATFEDGMEEEAFLKRHSTVGEAIDIGQQMKASTICLTHFSQRYPRIPPLKTTPTDDLPIAFAFDYMRLKPSLILLASKMTPALRLLYPEENGEEDEKMTTETSGDSIAKDLMAVPGVFAAKGVL</sequence>
<evidence type="ECO:0000256" key="7">
    <source>
        <dbReference type="ARBA" id="ARBA00022723"/>
    </source>
</evidence>
<dbReference type="PANTHER" id="PTHR12553">
    <property type="entry name" value="ZINC PHOSPHODIESTERASE ELAC PROTEIN 2"/>
    <property type="match status" value="1"/>
</dbReference>
<keyword evidence="7" id="KW-0479">Metal-binding</keyword>
<keyword evidence="5" id="KW-0819">tRNA processing</keyword>
<keyword evidence="6" id="KW-0540">Nuclease</keyword>
<keyword evidence="14" id="KW-1185">Reference proteome</keyword>
<evidence type="ECO:0000256" key="9">
    <source>
        <dbReference type="ARBA" id="ARBA00022801"/>
    </source>
</evidence>
<feature type="domain" description="Metallo-beta-lactamase" evidence="12">
    <location>
        <begin position="576"/>
        <end position="756"/>
    </location>
</feature>
<keyword evidence="9" id="KW-0378">Hydrolase</keyword>
<dbReference type="Pfam" id="PF12706">
    <property type="entry name" value="Lactamase_B_2"/>
    <property type="match status" value="1"/>
</dbReference>
<evidence type="ECO:0000256" key="5">
    <source>
        <dbReference type="ARBA" id="ARBA00022694"/>
    </source>
</evidence>
<dbReference type="GO" id="GO:0046872">
    <property type="term" value="F:metal ion binding"/>
    <property type="evidence" value="ECO:0007669"/>
    <property type="project" value="UniProtKB-KW"/>
</dbReference>
<dbReference type="AlphaFoldDB" id="B8BWK7"/>
<dbReference type="EMBL" id="CM000640">
    <property type="protein sequence ID" value="EED94050.1"/>
    <property type="molecule type" value="Genomic_DNA"/>
</dbReference>
<dbReference type="GO" id="GO:0005739">
    <property type="term" value="C:mitochondrion"/>
    <property type="evidence" value="ECO:0000318"/>
    <property type="project" value="GO_Central"/>
</dbReference>
<evidence type="ECO:0000313" key="14">
    <source>
        <dbReference type="Proteomes" id="UP000001449"/>
    </source>
</evidence>
<dbReference type="HOGENOM" id="CLU_006220_2_0_1"/>
<dbReference type="Proteomes" id="UP000001449">
    <property type="component" value="Chromosome 3"/>
</dbReference>
<keyword evidence="10" id="KW-0862">Zinc</keyword>
<dbReference type="GO" id="GO:0042781">
    <property type="term" value="F:3'-tRNA processing endoribonuclease activity"/>
    <property type="evidence" value="ECO:0000318"/>
    <property type="project" value="GO_Central"/>
</dbReference>
<comment type="similarity">
    <text evidence="3">Belongs to the RNase Z family.</text>
</comment>
<evidence type="ECO:0000256" key="2">
    <source>
        <dbReference type="ARBA" id="ARBA00001947"/>
    </source>
</evidence>
<evidence type="ECO:0000256" key="8">
    <source>
        <dbReference type="ARBA" id="ARBA00022759"/>
    </source>
</evidence>
<comment type="cofactor">
    <cofactor evidence="2">
        <name>Zn(2+)</name>
        <dbReference type="ChEBI" id="CHEBI:29105"/>
    </cofactor>
</comment>
<proteinExistence type="inferred from homology"/>
<protein>
    <recommendedName>
        <fullName evidence="4">ribonuclease Z</fullName>
        <ecNumber evidence="4">3.1.26.11</ecNumber>
    </recommendedName>
</protein>
<evidence type="ECO:0000313" key="13">
    <source>
        <dbReference type="EMBL" id="EED94050.1"/>
    </source>
</evidence>
<evidence type="ECO:0000256" key="3">
    <source>
        <dbReference type="ARBA" id="ARBA00007823"/>
    </source>
</evidence>
<dbReference type="InterPro" id="IPR036866">
    <property type="entry name" value="RibonucZ/Hydroxyglut_hydro"/>
</dbReference>
<evidence type="ECO:0000256" key="11">
    <source>
        <dbReference type="SAM" id="MobiDB-lite"/>
    </source>
</evidence>
<dbReference type="EC" id="3.1.26.11" evidence="4"/>
<dbReference type="PaxDb" id="35128-Thaps22036"/>
<dbReference type="STRING" id="35128.B8BWK7"/>
<dbReference type="OMA" id="INYICQL"/>
<evidence type="ECO:0000256" key="10">
    <source>
        <dbReference type="ARBA" id="ARBA00022833"/>
    </source>
</evidence>
<gene>
    <name evidence="13" type="ORF">THAPSDRAFT_22036</name>
</gene>
<evidence type="ECO:0000259" key="12">
    <source>
        <dbReference type="Pfam" id="PF12706"/>
    </source>
</evidence>
<organism evidence="13 14">
    <name type="scientific">Thalassiosira pseudonana</name>
    <name type="common">Marine diatom</name>
    <name type="synonym">Cyclotella nana</name>
    <dbReference type="NCBI Taxonomy" id="35128"/>
    <lineage>
        <taxon>Eukaryota</taxon>
        <taxon>Sar</taxon>
        <taxon>Stramenopiles</taxon>
        <taxon>Ochrophyta</taxon>
        <taxon>Bacillariophyta</taxon>
        <taxon>Coscinodiscophyceae</taxon>
        <taxon>Thalassiosirophycidae</taxon>
        <taxon>Thalassiosirales</taxon>
        <taxon>Thalassiosiraceae</taxon>
        <taxon>Thalassiosira</taxon>
    </lineage>
</organism>
<dbReference type="RefSeq" id="XP_002288614.1">
    <property type="nucleotide sequence ID" value="XM_002288578.1"/>
</dbReference>
<dbReference type="PANTHER" id="PTHR12553:SF49">
    <property type="entry name" value="ZINC PHOSPHODIESTERASE ELAC PROTEIN 2"/>
    <property type="match status" value="1"/>
</dbReference>
<evidence type="ECO:0000256" key="4">
    <source>
        <dbReference type="ARBA" id="ARBA00012477"/>
    </source>
</evidence>
<dbReference type="GO" id="GO:1990180">
    <property type="term" value="P:mitochondrial tRNA 3'-end processing"/>
    <property type="evidence" value="ECO:0000318"/>
    <property type="project" value="GO_Central"/>
</dbReference>
<dbReference type="CDD" id="cd07718">
    <property type="entry name" value="RNaseZ_ELAC1_ELAC2-C-term-like_MBL-fold"/>
    <property type="match status" value="1"/>
</dbReference>
<dbReference type="SUPFAM" id="SSF56281">
    <property type="entry name" value="Metallo-hydrolase/oxidoreductase"/>
    <property type="match status" value="2"/>
</dbReference>
<evidence type="ECO:0000256" key="1">
    <source>
        <dbReference type="ARBA" id="ARBA00000402"/>
    </source>
</evidence>
<dbReference type="InParanoid" id="B8BWK7"/>
<feature type="compositionally biased region" description="Basic residues" evidence="11">
    <location>
        <begin position="113"/>
        <end position="122"/>
    </location>
</feature>
<dbReference type="FunCoup" id="B8BWK7">
    <property type="interactions" value="315"/>
</dbReference>
<comment type="catalytic activity">
    <reaction evidence="1">
        <text>Endonucleolytic cleavage of RNA, removing extra 3' nucleotides from tRNA precursor, generating 3' termini of tRNAs. A 3'-hydroxy group is left at the tRNA terminus and a 5'-phosphoryl group is left at the trailer molecule.</text>
        <dbReference type="EC" id="3.1.26.11"/>
    </reaction>
</comment>
<name>B8BWK7_THAPS</name>
<reference evidence="13 14" key="2">
    <citation type="journal article" date="2008" name="Nature">
        <title>The Phaeodactylum genome reveals the evolutionary history of diatom genomes.</title>
        <authorList>
            <person name="Bowler C."/>
            <person name="Allen A.E."/>
            <person name="Badger J.H."/>
            <person name="Grimwood J."/>
            <person name="Jabbari K."/>
            <person name="Kuo A."/>
            <person name="Maheswari U."/>
            <person name="Martens C."/>
            <person name="Maumus F."/>
            <person name="Otillar R.P."/>
            <person name="Rayko E."/>
            <person name="Salamov A."/>
            <person name="Vandepoele K."/>
            <person name="Beszteri B."/>
            <person name="Gruber A."/>
            <person name="Heijde M."/>
            <person name="Katinka M."/>
            <person name="Mock T."/>
            <person name="Valentin K."/>
            <person name="Verret F."/>
            <person name="Berges J.A."/>
            <person name="Brownlee C."/>
            <person name="Cadoret J.P."/>
            <person name="Chiovitti A."/>
            <person name="Choi C.J."/>
            <person name="Coesel S."/>
            <person name="De Martino A."/>
            <person name="Detter J.C."/>
            <person name="Durkin C."/>
            <person name="Falciatore A."/>
            <person name="Fournet J."/>
            <person name="Haruta M."/>
            <person name="Huysman M.J."/>
            <person name="Jenkins B.D."/>
            <person name="Jiroutova K."/>
            <person name="Jorgensen R.E."/>
            <person name="Joubert Y."/>
            <person name="Kaplan A."/>
            <person name="Kroger N."/>
            <person name="Kroth P.G."/>
            <person name="La Roche J."/>
            <person name="Lindquist E."/>
            <person name="Lommer M."/>
            <person name="Martin-Jezequel V."/>
            <person name="Lopez P.J."/>
            <person name="Lucas S."/>
            <person name="Mangogna M."/>
            <person name="McGinnis K."/>
            <person name="Medlin L.K."/>
            <person name="Montsant A."/>
            <person name="Oudot-Le Secq M.P."/>
            <person name="Napoli C."/>
            <person name="Obornik M."/>
            <person name="Parker M.S."/>
            <person name="Petit J.L."/>
            <person name="Porcel B.M."/>
            <person name="Poulsen N."/>
            <person name="Robison M."/>
            <person name="Rychlewski L."/>
            <person name="Rynearson T.A."/>
            <person name="Schmutz J."/>
            <person name="Shapiro H."/>
            <person name="Siaut M."/>
            <person name="Stanley M."/>
            <person name="Sussman M.R."/>
            <person name="Taylor A.R."/>
            <person name="Vardi A."/>
            <person name="von Dassow P."/>
            <person name="Vyverman W."/>
            <person name="Willis A."/>
            <person name="Wyrwicz L.S."/>
            <person name="Rokhsar D.S."/>
            <person name="Weissenbach J."/>
            <person name="Armbrust E.V."/>
            <person name="Green B.R."/>
            <person name="Van de Peer Y."/>
            <person name="Grigoriev I.V."/>
        </authorList>
    </citation>
    <scope>NUCLEOTIDE SEQUENCE [LARGE SCALE GENOMIC DNA]</scope>
    <source>
        <strain evidence="13 14">CCMP1335</strain>
    </source>
</reference>
<keyword evidence="8" id="KW-0255">Endonuclease</keyword>
<feature type="region of interest" description="Disordered" evidence="11">
    <location>
        <begin position="98"/>
        <end position="133"/>
    </location>
</feature>